<accession>A0A9W6XDI6</accession>
<proteinExistence type="predicted"/>
<sequence>MGRNREYEYDQITKKLLKGPKGPPEIIKGEAKETPRSSKTKHTYVPQSTDAAANMEEPSASEDLTEDFYGGVNDVAQKAVNTRAYIKGKMTCVRWWMITFKNTSTNAKSSEERIQIGDAKKWQQSLLMKS</sequence>
<evidence type="ECO:0000256" key="1">
    <source>
        <dbReference type="SAM" id="MobiDB-lite"/>
    </source>
</evidence>
<reference evidence="2" key="1">
    <citation type="submission" date="2023-04" db="EMBL/GenBank/DDBJ databases">
        <title>Phytophthora lilii NBRC 32176.</title>
        <authorList>
            <person name="Ichikawa N."/>
            <person name="Sato H."/>
            <person name="Tonouchi N."/>
        </authorList>
    </citation>
    <scope>NUCLEOTIDE SEQUENCE</scope>
    <source>
        <strain evidence="2">NBRC 32176</strain>
    </source>
</reference>
<evidence type="ECO:0000313" key="3">
    <source>
        <dbReference type="Proteomes" id="UP001165083"/>
    </source>
</evidence>
<keyword evidence="3" id="KW-1185">Reference proteome</keyword>
<feature type="compositionally biased region" description="Basic and acidic residues" evidence="1">
    <location>
        <begin position="1"/>
        <end position="13"/>
    </location>
</feature>
<organism evidence="2 3">
    <name type="scientific">Phytophthora lilii</name>
    <dbReference type="NCBI Taxonomy" id="2077276"/>
    <lineage>
        <taxon>Eukaryota</taxon>
        <taxon>Sar</taxon>
        <taxon>Stramenopiles</taxon>
        <taxon>Oomycota</taxon>
        <taxon>Peronosporomycetes</taxon>
        <taxon>Peronosporales</taxon>
        <taxon>Peronosporaceae</taxon>
        <taxon>Phytophthora</taxon>
    </lineage>
</organism>
<evidence type="ECO:0000313" key="2">
    <source>
        <dbReference type="EMBL" id="GMF36328.1"/>
    </source>
</evidence>
<dbReference type="AlphaFoldDB" id="A0A9W6XDI6"/>
<dbReference type="Proteomes" id="UP001165083">
    <property type="component" value="Unassembled WGS sequence"/>
</dbReference>
<dbReference type="EMBL" id="BSXW01001382">
    <property type="protein sequence ID" value="GMF36328.1"/>
    <property type="molecule type" value="Genomic_DNA"/>
</dbReference>
<comment type="caution">
    <text evidence="2">The sequence shown here is derived from an EMBL/GenBank/DDBJ whole genome shotgun (WGS) entry which is preliminary data.</text>
</comment>
<protein>
    <submittedName>
        <fullName evidence="2">Unnamed protein product</fullName>
    </submittedName>
</protein>
<feature type="region of interest" description="Disordered" evidence="1">
    <location>
        <begin position="1"/>
        <end position="65"/>
    </location>
</feature>
<feature type="compositionally biased region" description="Basic and acidic residues" evidence="1">
    <location>
        <begin position="27"/>
        <end position="36"/>
    </location>
</feature>
<name>A0A9W6XDI6_9STRA</name>
<gene>
    <name evidence="2" type="ORF">Plil01_001538100</name>
</gene>